<comment type="domain">
    <text evidence="7">The P-site tRNA interaction motif (PtIM domain) probably interacts with the P-site tRNA(fMet) as well as the 23S rRNA.</text>
</comment>
<dbReference type="PANTHER" id="PTHR43858">
    <property type="entry name" value="ENERGY-DEPENDENT TRANSLATIONAL THROTTLE PROTEIN ETTA"/>
    <property type="match status" value="1"/>
</dbReference>
<dbReference type="PROSITE" id="PS50893">
    <property type="entry name" value="ABC_TRANSPORTER_2"/>
    <property type="match status" value="2"/>
</dbReference>
<evidence type="ECO:0000313" key="11">
    <source>
        <dbReference type="Proteomes" id="UP001589576"/>
    </source>
</evidence>
<comment type="domain">
    <text evidence="7">The arm domain is inserted in the first ABC transporter domain. Probably contacts ribosomal protein L1.</text>
</comment>
<keyword evidence="5 7" id="KW-0067">ATP-binding</keyword>
<keyword evidence="8" id="KW-0175">Coiled coil</keyword>
<gene>
    <name evidence="7 10" type="primary">ettA</name>
    <name evidence="10" type="ORF">ACFFUU_03075</name>
</gene>
<dbReference type="EMBL" id="JBHMFB010000007">
    <property type="protein sequence ID" value="MFB9088576.1"/>
    <property type="molecule type" value="Genomic_DNA"/>
</dbReference>
<dbReference type="InterPro" id="IPR017871">
    <property type="entry name" value="ABC_transporter-like_CS"/>
</dbReference>
<dbReference type="SMART" id="SM00382">
    <property type="entry name" value="AAA"/>
    <property type="match status" value="2"/>
</dbReference>
<dbReference type="InterPro" id="IPR003593">
    <property type="entry name" value="AAA+_ATPase"/>
</dbReference>
<comment type="caution">
    <text evidence="7">Lacks conserved residue(s) required for the propagation of feature annotation.</text>
</comment>
<dbReference type="NCBIfam" id="NF008775">
    <property type="entry name" value="PRK11819.1"/>
    <property type="match status" value="1"/>
</dbReference>
<feature type="region of interest" description="PtIM" evidence="7">
    <location>
        <begin position="251"/>
        <end position="331"/>
    </location>
</feature>
<evidence type="ECO:0000256" key="6">
    <source>
        <dbReference type="ARBA" id="ARBA00022845"/>
    </source>
</evidence>
<dbReference type="InterPro" id="IPR003439">
    <property type="entry name" value="ABC_transporter-like_ATP-bd"/>
</dbReference>
<comment type="subunit">
    <text evidence="7">Monomer. Probably contacts ribosomal proteins L1, L5, L33 and S7, the 16S and 23S rRNA and the P-site containing tRNA(fMet).</text>
</comment>
<dbReference type="Pfam" id="PF00005">
    <property type="entry name" value="ABC_tran"/>
    <property type="match status" value="2"/>
</dbReference>
<dbReference type="Proteomes" id="UP001589576">
    <property type="component" value="Unassembled WGS sequence"/>
</dbReference>
<keyword evidence="7" id="KW-0694">RNA-binding</keyword>
<feature type="domain" description="ABC transporter" evidence="9">
    <location>
        <begin position="9"/>
        <end position="268"/>
    </location>
</feature>
<keyword evidence="2 7" id="KW-0820">tRNA-binding</keyword>
<dbReference type="CDD" id="cd03221">
    <property type="entry name" value="ABCF_EF-3"/>
    <property type="match status" value="2"/>
</dbReference>
<keyword evidence="7" id="KW-0677">Repeat</keyword>
<accession>A0ABV5GBT6</accession>
<reference evidence="10 11" key="1">
    <citation type="submission" date="2024-09" db="EMBL/GenBank/DDBJ databases">
        <authorList>
            <person name="Sun Q."/>
            <person name="Mori K."/>
        </authorList>
    </citation>
    <scope>NUCLEOTIDE SEQUENCE [LARGE SCALE GENOMIC DNA]</scope>
    <source>
        <strain evidence="10 11">CECT 8460</strain>
    </source>
</reference>
<evidence type="ECO:0000256" key="5">
    <source>
        <dbReference type="ARBA" id="ARBA00022840"/>
    </source>
</evidence>
<dbReference type="Gene3D" id="3.40.50.300">
    <property type="entry name" value="P-loop containing nucleotide triphosphate hydrolases"/>
    <property type="match status" value="2"/>
</dbReference>
<comment type="function">
    <text evidence="7">A translation factor that gates the progression of the 70S ribosomal initiation complex (IC, containing tRNA(fMet) in the P-site) into the translation elongation cycle by using a mechanism sensitive to the ATP/ADP ratio. Binds to the 70S ribosome E-site where it modulates the state of the translating ribosome during subunit translocation. ATP hydrolysis probably frees it from the ribosome, which can enter the elongation phase.</text>
</comment>
<proteinExistence type="inferred from homology"/>
<keyword evidence="4 7" id="KW-0547">Nucleotide-binding</keyword>
<comment type="catalytic activity">
    <reaction evidence="7">
        <text>ATP + H2O = ADP + phosphate + H(+)</text>
        <dbReference type="Rhea" id="RHEA:13065"/>
        <dbReference type="ChEBI" id="CHEBI:15377"/>
        <dbReference type="ChEBI" id="CHEBI:15378"/>
        <dbReference type="ChEBI" id="CHEBI:30616"/>
        <dbReference type="ChEBI" id="CHEBI:43474"/>
        <dbReference type="ChEBI" id="CHEBI:456216"/>
    </reaction>
</comment>
<comment type="caution">
    <text evidence="10">The sequence shown here is derived from an EMBL/GenBank/DDBJ whole genome shotgun (WGS) entry which is preliminary data.</text>
</comment>
<evidence type="ECO:0000256" key="1">
    <source>
        <dbReference type="ARBA" id="ARBA00005868"/>
    </source>
</evidence>
<keyword evidence="7" id="KW-0963">Cytoplasm</keyword>
<evidence type="ECO:0000256" key="8">
    <source>
        <dbReference type="SAM" id="Coils"/>
    </source>
</evidence>
<evidence type="ECO:0000256" key="3">
    <source>
        <dbReference type="ARBA" id="ARBA00022730"/>
    </source>
</evidence>
<dbReference type="NCBIfam" id="TIGR03719">
    <property type="entry name" value="ABC_ABC_ChvD"/>
    <property type="match status" value="1"/>
</dbReference>
<evidence type="ECO:0000313" key="10">
    <source>
        <dbReference type="EMBL" id="MFB9088576.1"/>
    </source>
</evidence>
<dbReference type="Pfam" id="PF12848">
    <property type="entry name" value="ABC_tran_Xtn"/>
    <property type="match status" value="1"/>
</dbReference>
<organism evidence="10 11">
    <name type="scientific">Flavobacterium paronense</name>
    <dbReference type="NCBI Taxonomy" id="1392775"/>
    <lineage>
        <taxon>Bacteria</taxon>
        <taxon>Pseudomonadati</taxon>
        <taxon>Bacteroidota</taxon>
        <taxon>Flavobacteriia</taxon>
        <taxon>Flavobacteriales</taxon>
        <taxon>Flavobacteriaceae</taxon>
        <taxon>Flavobacterium</taxon>
    </lineage>
</organism>
<dbReference type="HAMAP" id="MF_00847">
    <property type="entry name" value="EttA"/>
    <property type="match status" value="1"/>
</dbReference>
<sequence length="564" mass="63675">MSDDKKVIFSMQRLSKSYQGSDKQVLKNIYLSFFYGAKIGILGLNGSGKSSLLKIIAGVDKNYQGDVVFQPGYTVGYLEQEPKLDETKTVLEIVKEGVAETMALLDEFNTINDSFGLPEVYEDADKMDKLMARQAELQDRIDACGAWEIDNKLEVAMDALRTPEGDMPISVLSGGEKRRVALCRLLLQQPDVLLLDEPTNHLDAESVLWLEQHLAQYAGTVIAVTHDRYFLDNVAGWILELDRGEGIPWKGNYSSWLDQKTKRMEQEEKVASKRRKTLERELDWVRQGAKGRQTKQKARLQNYDKLLNEDQKELDEKLEIYIPNGPRLGTNVIEAKNVAKAFGDKLLYDNLNFTLPQAGIVGIIGPNGAGKSTIFRMIMGEEKPDAGEFTIGDTVKIAYVDQAHSNIDANKSIWENFCDGQELIMMGGRQVNSRAYLSRFNFGGSDQNKKVATLSGGERNRLHLAMTLKEEGNVLLLDEPTNDLDINTLRALEEGLENFAGCAVVISHDRWFLDRICTHILAFEGNSEVYYFEGGFSEYEENKKKRLGVDVTPKRIKYRKLIRN</sequence>
<keyword evidence="7" id="KW-0378">Hydrolase</keyword>
<keyword evidence="3 7" id="KW-0699">rRNA-binding</keyword>
<evidence type="ECO:0000259" key="9">
    <source>
        <dbReference type="PROSITE" id="PS50893"/>
    </source>
</evidence>
<evidence type="ECO:0000256" key="2">
    <source>
        <dbReference type="ARBA" id="ARBA00022555"/>
    </source>
</evidence>
<name>A0ABV5GBT6_9FLAO</name>
<dbReference type="SUPFAM" id="SSF52540">
    <property type="entry name" value="P-loop containing nucleoside triphosphate hydrolases"/>
    <property type="match status" value="2"/>
</dbReference>
<comment type="subcellular location">
    <subcellularLocation>
        <location evidence="7">Cytoplasm</location>
    </subcellularLocation>
    <text evidence="7">Associates with ribosomes and polysomes.</text>
</comment>
<feature type="binding site" evidence="7">
    <location>
        <begin position="365"/>
        <end position="372"/>
    </location>
    <ligand>
        <name>ATP</name>
        <dbReference type="ChEBI" id="CHEBI:30616"/>
        <label>2</label>
    </ligand>
</feature>
<dbReference type="PROSITE" id="PS00211">
    <property type="entry name" value="ABC_TRANSPORTER_1"/>
    <property type="match status" value="1"/>
</dbReference>
<evidence type="ECO:0000256" key="7">
    <source>
        <dbReference type="HAMAP-Rule" id="MF_00847"/>
    </source>
</evidence>
<dbReference type="InterPro" id="IPR022374">
    <property type="entry name" value="EttA"/>
</dbReference>
<feature type="domain" description="ABC transporter" evidence="9">
    <location>
        <begin position="333"/>
        <end position="559"/>
    </location>
</feature>
<protein>
    <recommendedName>
        <fullName evidence="7">Energy-dependent translational throttle protein EttA</fullName>
        <ecNumber evidence="7">3.6.1.-</ecNumber>
    </recommendedName>
    <alternativeName>
        <fullName evidence="7">Translational regulatory factor EttA</fullName>
    </alternativeName>
</protein>
<comment type="similarity">
    <text evidence="1 7">Belongs to the ABC transporter superfamily. ABCF family. Translational throttle EttA subfamily.</text>
</comment>
<keyword evidence="11" id="KW-1185">Reference proteome</keyword>
<dbReference type="InterPro" id="IPR027417">
    <property type="entry name" value="P-loop_NTPase"/>
</dbReference>
<feature type="coiled-coil region" evidence="8">
    <location>
        <begin position="261"/>
        <end position="320"/>
    </location>
</feature>
<dbReference type="RefSeq" id="WP_290285699.1">
    <property type="nucleotide sequence ID" value="NZ_JAUFQN010000019.1"/>
</dbReference>
<keyword evidence="7" id="KW-0648">Protein biosynthesis</keyword>
<dbReference type="PANTHER" id="PTHR43858:SF1">
    <property type="entry name" value="ABC TRANSPORTER-RELATED PROTEIN"/>
    <property type="match status" value="1"/>
</dbReference>
<keyword evidence="6 7" id="KW-0810">Translation regulation</keyword>
<evidence type="ECO:0000256" key="4">
    <source>
        <dbReference type="ARBA" id="ARBA00022741"/>
    </source>
</evidence>
<dbReference type="InterPro" id="IPR032781">
    <property type="entry name" value="ABC_tran_Xtn"/>
</dbReference>
<dbReference type="EC" id="3.6.1.-" evidence="7"/>